<reference evidence="1 2" key="1">
    <citation type="submission" date="2020-08" db="EMBL/GenBank/DDBJ databases">
        <title>Sequencing the genomes of 1000 actinobacteria strains.</title>
        <authorList>
            <person name="Klenk H.-P."/>
        </authorList>
    </citation>
    <scope>NUCLEOTIDE SEQUENCE [LARGE SCALE GENOMIC DNA]</scope>
    <source>
        <strain evidence="1 2">DSM 45784</strain>
    </source>
</reference>
<organism evidence="1 2">
    <name type="scientific">Sphaerisporangium siamense</name>
    <dbReference type="NCBI Taxonomy" id="795645"/>
    <lineage>
        <taxon>Bacteria</taxon>
        <taxon>Bacillati</taxon>
        <taxon>Actinomycetota</taxon>
        <taxon>Actinomycetes</taxon>
        <taxon>Streptosporangiales</taxon>
        <taxon>Streptosporangiaceae</taxon>
        <taxon>Sphaerisporangium</taxon>
    </lineage>
</organism>
<protein>
    <submittedName>
        <fullName evidence="1">Uncharacterized protein</fullName>
    </submittedName>
</protein>
<gene>
    <name evidence="1" type="ORF">BJ982_006022</name>
</gene>
<dbReference type="RefSeq" id="WP_184885531.1">
    <property type="nucleotide sequence ID" value="NZ_BOOV01000019.1"/>
</dbReference>
<keyword evidence="2" id="KW-1185">Reference proteome</keyword>
<sequence length="126" mass="13512">MEGTSARRDHEALVTARRVARALGYTAAEVTELAVDLAGDGRRDWPTADLLLAALAELTRRDPARRDLVGAAEAGEILGVAPADVLRLAGRPGFPEPRYTLAAGELWARADIVAFRAREAPRVTGR</sequence>
<name>A0A7W7DFN0_9ACTN</name>
<proteinExistence type="predicted"/>
<evidence type="ECO:0000313" key="1">
    <source>
        <dbReference type="EMBL" id="MBB4704478.1"/>
    </source>
</evidence>
<comment type="caution">
    <text evidence="1">The sequence shown here is derived from an EMBL/GenBank/DDBJ whole genome shotgun (WGS) entry which is preliminary data.</text>
</comment>
<dbReference type="Proteomes" id="UP000542210">
    <property type="component" value="Unassembled WGS sequence"/>
</dbReference>
<evidence type="ECO:0000313" key="2">
    <source>
        <dbReference type="Proteomes" id="UP000542210"/>
    </source>
</evidence>
<accession>A0A7W7DFN0</accession>
<dbReference type="EMBL" id="JACHND010000001">
    <property type="protein sequence ID" value="MBB4704478.1"/>
    <property type="molecule type" value="Genomic_DNA"/>
</dbReference>
<dbReference type="AlphaFoldDB" id="A0A7W7DFN0"/>